<keyword evidence="1" id="KW-0812">Transmembrane</keyword>
<protein>
    <submittedName>
        <fullName evidence="2">Uncharacterized protein</fullName>
    </submittedName>
</protein>
<evidence type="ECO:0000313" key="2">
    <source>
        <dbReference type="EMBL" id="KEK23490.1"/>
    </source>
</evidence>
<dbReference type="AlphaFoldDB" id="A0A073KAB6"/>
<name>A0A073KAB6_9BACI</name>
<keyword evidence="1" id="KW-0472">Membrane</keyword>
<gene>
    <name evidence="2" type="ORF">BAGA_08320</name>
</gene>
<accession>A0A073KAB6</accession>
<proteinExistence type="predicted"/>
<dbReference type="STRING" id="574375.AZF08_15400"/>
<dbReference type="Proteomes" id="UP000027778">
    <property type="component" value="Unassembled WGS sequence"/>
</dbReference>
<evidence type="ECO:0000256" key="1">
    <source>
        <dbReference type="SAM" id="Phobius"/>
    </source>
</evidence>
<feature type="transmembrane region" description="Helical" evidence="1">
    <location>
        <begin position="29"/>
        <end position="51"/>
    </location>
</feature>
<evidence type="ECO:0000313" key="3">
    <source>
        <dbReference type="Proteomes" id="UP000027778"/>
    </source>
</evidence>
<sequence length="64" mass="6675">MALNSLAMYVGMTIASGTASFALSQGLPFVSLGVVCAIASLLVLPMIYFLVKEKAVPKKNPIGM</sequence>
<keyword evidence="1" id="KW-1133">Transmembrane helix</keyword>
<feature type="transmembrane region" description="Helical" evidence="1">
    <location>
        <begin position="7"/>
        <end position="23"/>
    </location>
</feature>
<reference evidence="2 3" key="1">
    <citation type="submission" date="2014-06" db="EMBL/GenBank/DDBJ databases">
        <title>Draft genome sequence of Bacillus gaemokensis JCM 15801 (MCCC 1A00707).</title>
        <authorList>
            <person name="Lai Q."/>
            <person name="Liu Y."/>
            <person name="Shao Z."/>
        </authorList>
    </citation>
    <scope>NUCLEOTIDE SEQUENCE [LARGE SCALE GENOMIC DNA]</scope>
    <source>
        <strain evidence="2 3">JCM 15801</strain>
    </source>
</reference>
<organism evidence="2 3">
    <name type="scientific">Bacillus gaemokensis</name>
    <dbReference type="NCBI Taxonomy" id="574375"/>
    <lineage>
        <taxon>Bacteria</taxon>
        <taxon>Bacillati</taxon>
        <taxon>Bacillota</taxon>
        <taxon>Bacilli</taxon>
        <taxon>Bacillales</taxon>
        <taxon>Bacillaceae</taxon>
        <taxon>Bacillus</taxon>
        <taxon>Bacillus cereus group</taxon>
    </lineage>
</organism>
<dbReference type="EMBL" id="JOTM01000015">
    <property type="protein sequence ID" value="KEK23490.1"/>
    <property type="molecule type" value="Genomic_DNA"/>
</dbReference>
<keyword evidence="3" id="KW-1185">Reference proteome</keyword>
<comment type="caution">
    <text evidence="2">The sequence shown here is derived from an EMBL/GenBank/DDBJ whole genome shotgun (WGS) entry which is preliminary data.</text>
</comment>